<dbReference type="InterPro" id="IPR045151">
    <property type="entry name" value="DCAF8"/>
</dbReference>
<reference evidence="4 5" key="1">
    <citation type="submission" date="2023-10" db="EMBL/GenBank/DDBJ databases">
        <title>Chromosome-scale genome assembly provides insights into flower coloration mechanisms of Canna indica.</title>
        <authorList>
            <person name="Li C."/>
        </authorList>
    </citation>
    <scope>NUCLEOTIDE SEQUENCE [LARGE SCALE GENOMIC DNA]</scope>
    <source>
        <tissue evidence="4">Flower</tissue>
    </source>
</reference>
<evidence type="ECO:0000256" key="3">
    <source>
        <dbReference type="PROSITE-ProRule" id="PRU00221"/>
    </source>
</evidence>
<evidence type="ECO:0000256" key="1">
    <source>
        <dbReference type="ARBA" id="ARBA00022574"/>
    </source>
</evidence>
<dbReference type="PANTHER" id="PTHR15574">
    <property type="entry name" value="WD REPEAT DOMAIN-CONTAINING FAMILY"/>
    <property type="match status" value="1"/>
</dbReference>
<sequence>MDRPAKVSRHGGGGGGFLEIGRREIGSSSPLSFPRRVGASEALVKRMAQYGKLHGHKGCVNTIHFNPSGDLLVSGSDDNCIILWNWACKSKKIIYDSGHTDNVFEALIMPFTEDRTIISSAADCQVRVGHIGDNGVVTTKHLGTHGAFVHKLAIEPGSPHIFYSCGEDGLVQHFDLRSHAPTKLFVCSSFSDNRRPIRLNAIVIDPNNPNYFSVGGYDEYARLYDIRKCQWDASNTSDKPVNTYCPRRLIGSKNVHITGLAYSNTSELLLSYNDELVYLFERGIGLDRKTWAFATENFEKFSQMYVGHRNSQTVKGINFFGPCDDYVVSGSDCGHVYIWKKKGGQLICMMVGDKHIVNCVEPHPYFLFLASSGYDKSIKLWMPTSRRHSPFPKNAEEIMTANKLGRESRARALLSPDVIMHVLRLQRRQGRAYIEQRPSTADLESDEDDDEREAFILGLTDPDTSEEDVKCDVVIVDSDYGSGVAAAVLSSTDHKVVVIKKDNYFTAEDYMGIKGLSLTEMYEGRGLFSSVDGKVSILAGSTDGGGSAMNRWSSKNGRWESHIW</sequence>
<accession>A0AAQ3K4N1</accession>
<evidence type="ECO:0000256" key="2">
    <source>
        <dbReference type="ARBA" id="ARBA00022737"/>
    </source>
</evidence>
<dbReference type="SMART" id="SM00320">
    <property type="entry name" value="WD40"/>
    <property type="match status" value="7"/>
</dbReference>
<dbReference type="InterPro" id="IPR015943">
    <property type="entry name" value="WD40/YVTN_repeat-like_dom_sf"/>
</dbReference>
<dbReference type="GO" id="GO:0005737">
    <property type="term" value="C:cytoplasm"/>
    <property type="evidence" value="ECO:0007669"/>
    <property type="project" value="TreeGrafter"/>
</dbReference>
<gene>
    <name evidence="4" type="ORF">Cni_G10646</name>
</gene>
<dbReference type="InterPro" id="IPR001680">
    <property type="entry name" value="WD40_rpt"/>
</dbReference>
<keyword evidence="5" id="KW-1185">Reference proteome</keyword>
<dbReference type="GO" id="GO:0080008">
    <property type="term" value="C:Cul4-RING E3 ubiquitin ligase complex"/>
    <property type="evidence" value="ECO:0007669"/>
    <property type="project" value="TreeGrafter"/>
</dbReference>
<dbReference type="PANTHER" id="PTHR15574:SF65">
    <property type="entry name" value="TRANSDUCIN_WD40 REPEAT-LIKE SUPERFAMILY PROTEIN"/>
    <property type="match status" value="1"/>
</dbReference>
<dbReference type="AlphaFoldDB" id="A0AAQ3K4N1"/>
<protein>
    <submittedName>
        <fullName evidence="4">Uncharacterized protein</fullName>
    </submittedName>
</protein>
<organism evidence="4 5">
    <name type="scientific">Canna indica</name>
    <name type="common">Indian-shot</name>
    <dbReference type="NCBI Taxonomy" id="4628"/>
    <lineage>
        <taxon>Eukaryota</taxon>
        <taxon>Viridiplantae</taxon>
        <taxon>Streptophyta</taxon>
        <taxon>Embryophyta</taxon>
        <taxon>Tracheophyta</taxon>
        <taxon>Spermatophyta</taxon>
        <taxon>Magnoliopsida</taxon>
        <taxon>Liliopsida</taxon>
        <taxon>Zingiberales</taxon>
        <taxon>Cannaceae</taxon>
        <taxon>Canna</taxon>
    </lineage>
</organism>
<feature type="repeat" description="WD" evidence="3">
    <location>
        <begin position="53"/>
        <end position="85"/>
    </location>
</feature>
<proteinExistence type="predicted"/>
<keyword evidence="1 3" id="KW-0853">WD repeat</keyword>
<dbReference type="SUPFAM" id="SSF50978">
    <property type="entry name" value="WD40 repeat-like"/>
    <property type="match status" value="1"/>
</dbReference>
<dbReference type="Gene3D" id="2.130.10.10">
    <property type="entry name" value="YVTN repeat-like/Quinoprotein amine dehydrogenase"/>
    <property type="match status" value="1"/>
</dbReference>
<feature type="repeat" description="WD" evidence="3">
    <location>
        <begin position="350"/>
        <end position="381"/>
    </location>
</feature>
<name>A0AAQ3K4N1_9LILI</name>
<dbReference type="Proteomes" id="UP001327560">
    <property type="component" value="Chromosome 3"/>
</dbReference>
<dbReference type="PROSITE" id="PS50294">
    <property type="entry name" value="WD_REPEATS_REGION"/>
    <property type="match status" value="1"/>
</dbReference>
<dbReference type="InterPro" id="IPR036322">
    <property type="entry name" value="WD40_repeat_dom_sf"/>
</dbReference>
<evidence type="ECO:0000313" key="4">
    <source>
        <dbReference type="EMBL" id="WOL01927.1"/>
    </source>
</evidence>
<dbReference type="Pfam" id="PF00400">
    <property type="entry name" value="WD40"/>
    <property type="match status" value="3"/>
</dbReference>
<evidence type="ECO:0000313" key="5">
    <source>
        <dbReference type="Proteomes" id="UP001327560"/>
    </source>
</evidence>
<dbReference type="PROSITE" id="PS50082">
    <property type="entry name" value="WD_REPEATS_2"/>
    <property type="match status" value="2"/>
</dbReference>
<dbReference type="EMBL" id="CP136892">
    <property type="protein sequence ID" value="WOL01927.1"/>
    <property type="molecule type" value="Genomic_DNA"/>
</dbReference>
<keyword evidence="2" id="KW-0677">Repeat</keyword>